<dbReference type="SUPFAM" id="SSF56349">
    <property type="entry name" value="DNA breaking-rejoining enzymes"/>
    <property type="match status" value="1"/>
</dbReference>
<dbReference type="InterPro" id="IPR017900">
    <property type="entry name" value="4Fe4S_Fe_S_CS"/>
</dbReference>
<evidence type="ECO:0000313" key="3">
    <source>
        <dbReference type="EMBL" id="CAK0854759.1"/>
    </source>
</evidence>
<evidence type="ECO:0000313" key="4">
    <source>
        <dbReference type="Proteomes" id="UP001189429"/>
    </source>
</evidence>
<organism evidence="3 4">
    <name type="scientific">Prorocentrum cordatum</name>
    <dbReference type="NCBI Taxonomy" id="2364126"/>
    <lineage>
        <taxon>Eukaryota</taxon>
        <taxon>Sar</taxon>
        <taxon>Alveolata</taxon>
        <taxon>Dinophyceae</taxon>
        <taxon>Prorocentrales</taxon>
        <taxon>Prorocentraceae</taxon>
        <taxon>Prorocentrum</taxon>
    </lineage>
</organism>
<reference evidence="3" key="1">
    <citation type="submission" date="2023-10" db="EMBL/GenBank/DDBJ databases">
        <authorList>
            <person name="Chen Y."/>
            <person name="Shah S."/>
            <person name="Dougan E. K."/>
            <person name="Thang M."/>
            <person name="Chan C."/>
        </authorList>
    </citation>
    <scope>NUCLEOTIDE SEQUENCE [LARGE SCALE GENOMIC DNA]</scope>
</reference>
<gene>
    <name evidence="3" type="ORF">PCOR1329_LOCUS45720</name>
</gene>
<feature type="compositionally biased region" description="Pro residues" evidence="2">
    <location>
        <begin position="1326"/>
        <end position="1343"/>
    </location>
</feature>
<sequence>MGGDPAAALHFFWAVARDLSGLGQRCPDVSLSCPEQHCPACPGVTCPDNSACYQLVGEFAAAARGGRSAPECPAAQACEACESCLDACPAFPWLLILLLCCLAAGCGGGGCLLGRLCGRRGRLVHSAAEAEPFKQVLIDFFDDENGLFWHARILLIPGGQGRWIVCSPTLAVQVADLSTHRIRILRRGEPIDPVYLREAFVFDEELEEGELARIRAEAYELAENATWRVADTAHRAFGEIVPLDALRDQDGCTLGDKVGWVTIDDAGVVIEQVVDDKLEAWLSAKRCGPGRDPRLLGDWPEAAEEFMVNMLRVGFNFVTHNLDWEAKSGVSSKSGLAREHRHLSSALFVAQSVDHAGSPGAELDAAVPLCLGKRREPDAMESPSQFWYLNKFGLNYAVCPAIFGKDFGGGLAQGALKELLRTKDLYGLEPSNLGSYAYERVKILECGITVRDVLDLVPPDQRDMLANPEKHILRDSSDLERANEQEMPFSPFWDPKLRFSRKERYRLLARLKELGLLGFRRSIRARMGIFFVSKKDGALRLIVDAREANRMCRRPPHTWLGTVAALGPLDLSDSSVGSDEPVNVNAASVDLYNGFYQFRNRKLGSLFGIDFAERADVWGVSEIFDEERECFVPVGPDEMLFPVFEGLPMGWSWALHFCRAITSEAGRTETSLLQDRHAPEAPRPELAYRLPYVDNANVIGLSRAATQRALDAVKGDLDKSGLHYHEENSPAETLELLGVEFDGRRRLLRPKPRRIWRLHLALRAVLRRGRCSGFVLQVLVGHIVHHCQLLRFGPSALDKVWSFMSESGGKEVRLWASVRWELEVSSWLVFLAEARLSAEPASVAFCGDSSAVGYALHVASVSGPEFRAVARYRERWRFDAVERSDDGWGAVGGWSAEWRASPDPAGSLGGGPRDLGGGPAVGCRPWCDIETVDRPAEEVGIPPLPDALLASKRWAMVIKGAWQHDGVIHEKEGRVLLMGLVRASRCVGLRGRRVLSIGDNLSSLCSFEKGRSGSFALRRLCQRAGALSIGCELDWSLRYVESKRNPTDFDSRAADRGELPAGTSVAGRHGRALLQRCSQADLNIGCPIEISRGPHMDVSRQRTQRHIKGLVKQGLVWYLHLGCYQSPWKDAVKHWGQRVVFAAIADHWLELGTTESILAAACGALQFDTYLRPAAAVNLPLEHVVLPSGRAGDRYDKVALIVAPSSGTAPRPSKNQQFDDTVMVGSIDRSRGWLRQLVRQLVARTRARRVQRLFNELPLSTYERLFREASHRLGLAALRVSPHTLRHGGPSLDYLNGLATLPVLKKRGGWLSDRSVARRGGLRVGAPPPPAAAESPPPPPPPEASKGVGSEACAARVAPPAPAEGPPSAREPPRPAGADGPAAERLLQALGGLEPLLAALPGAWELQEEACEAYGRLRSALLLAAALPPGVSAAAAHTGGSAAAAAGPPPGWRPPCGAGKWPAAQGRPAAAAPLPLRDLAATLSAGSGPGRWRRSGASPGSGCGGAPASHRSGAVAGGGCGDALASHRSGAGAGGSCWGALASHRSGAGAGGSCWGALASHRSGDRSGAVVSGSCGGALASHRSGAVAGGSCEGALASHRSGANAAVSCVGALAVAAFVSPP</sequence>
<dbReference type="InterPro" id="IPR013762">
    <property type="entry name" value="Integrase-like_cat_sf"/>
</dbReference>
<dbReference type="PROSITE" id="PS00198">
    <property type="entry name" value="4FE4S_FER_1"/>
    <property type="match status" value="1"/>
</dbReference>
<proteinExistence type="predicted"/>
<dbReference type="EMBL" id="CAUYUJ010015498">
    <property type="protein sequence ID" value="CAK0854759.1"/>
    <property type="molecule type" value="Genomic_DNA"/>
</dbReference>
<dbReference type="InterPro" id="IPR011010">
    <property type="entry name" value="DNA_brk_join_enz"/>
</dbReference>
<protein>
    <recommendedName>
        <fullName evidence="5">RNA-directed RNA polymerase</fullName>
    </recommendedName>
</protein>
<feature type="region of interest" description="Disordered" evidence="2">
    <location>
        <begin position="1485"/>
        <end position="1508"/>
    </location>
</feature>
<evidence type="ECO:0000256" key="2">
    <source>
        <dbReference type="SAM" id="MobiDB-lite"/>
    </source>
</evidence>
<name>A0ABN9U805_9DINO</name>
<evidence type="ECO:0008006" key="5">
    <source>
        <dbReference type="Google" id="ProtNLM"/>
    </source>
</evidence>
<comment type="caution">
    <text evidence="3">The sequence shown here is derived from an EMBL/GenBank/DDBJ whole genome shotgun (WGS) entry which is preliminary data.</text>
</comment>
<accession>A0ABN9U805</accession>
<feature type="region of interest" description="Disordered" evidence="2">
    <location>
        <begin position="1320"/>
        <end position="1380"/>
    </location>
</feature>
<dbReference type="Proteomes" id="UP001189429">
    <property type="component" value="Unassembled WGS sequence"/>
</dbReference>
<evidence type="ECO:0000256" key="1">
    <source>
        <dbReference type="ARBA" id="ARBA00023172"/>
    </source>
</evidence>
<dbReference type="Gene3D" id="1.10.443.10">
    <property type="entry name" value="Intergrase catalytic core"/>
    <property type="match status" value="1"/>
</dbReference>
<keyword evidence="1" id="KW-0233">DNA recombination</keyword>
<keyword evidence="4" id="KW-1185">Reference proteome</keyword>